<dbReference type="EMBL" id="BMHF01000024">
    <property type="protein sequence ID" value="GGA52053.1"/>
    <property type="molecule type" value="Genomic_DNA"/>
</dbReference>
<organism evidence="2 3">
    <name type="scientific">Paenibacillus physcomitrellae</name>
    <dbReference type="NCBI Taxonomy" id="1619311"/>
    <lineage>
        <taxon>Bacteria</taxon>
        <taxon>Bacillati</taxon>
        <taxon>Bacillota</taxon>
        <taxon>Bacilli</taxon>
        <taxon>Bacillales</taxon>
        <taxon>Paenibacillaceae</taxon>
        <taxon>Paenibacillus</taxon>
    </lineage>
</organism>
<keyword evidence="3" id="KW-1185">Reference proteome</keyword>
<sequence length="202" mass="21163">MPHYNNPHRNTNAQGMNRHADYARYRNMNAPRSAAPPELPSVPQYYPGVNPYGAAGTFAESSALVPYNAAGSALGAAAPAAAAAETATSAGLLSNLGSLKGVFDRLGGIDGIMGHIGRVQKVIGGFQQFAPMAKLLMGSFLPGAKGAAGVTTSEPLDEYRPPRRRKSSGSGKRRSSGSKGSSSRKGTRRSSSSKRRSSSRRR</sequence>
<name>A0ABQ1GX14_9BACL</name>
<reference evidence="3" key="1">
    <citation type="journal article" date="2019" name="Int. J. Syst. Evol. Microbiol.">
        <title>The Global Catalogue of Microorganisms (GCM) 10K type strain sequencing project: providing services to taxonomists for standard genome sequencing and annotation.</title>
        <authorList>
            <consortium name="The Broad Institute Genomics Platform"/>
            <consortium name="The Broad Institute Genome Sequencing Center for Infectious Disease"/>
            <person name="Wu L."/>
            <person name="Ma J."/>
        </authorList>
    </citation>
    <scope>NUCLEOTIDE SEQUENCE [LARGE SCALE GENOMIC DNA]</scope>
    <source>
        <strain evidence="3">CGMCC 1.15044</strain>
    </source>
</reference>
<comment type="caution">
    <text evidence="2">The sequence shown here is derived from an EMBL/GenBank/DDBJ whole genome shotgun (WGS) entry which is preliminary data.</text>
</comment>
<dbReference type="RefSeq" id="WP_094095335.1">
    <property type="nucleotide sequence ID" value="NZ_BMHF01000024.1"/>
</dbReference>
<evidence type="ECO:0000256" key="1">
    <source>
        <dbReference type="SAM" id="MobiDB-lite"/>
    </source>
</evidence>
<dbReference type="Proteomes" id="UP000609323">
    <property type="component" value="Unassembled WGS sequence"/>
</dbReference>
<protein>
    <recommendedName>
        <fullName evidence="4">Tyrosine protein kinase</fullName>
    </recommendedName>
</protein>
<evidence type="ECO:0000313" key="3">
    <source>
        <dbReference type="Proteomes" id="UP000609323"/>
    </source>
</evidence>
<feature type="compositionally biased region" description="Basic residues" evidence="1">
    <location>
        <begin position="162"/>
        <end position="176"/>
    </location>
</feature>
<gene>
    <name evidence="2" type="ORF">GCM10010917_41610</name>
</gene>
<evidence type="ECO:0008006" key="4">
    <source>
        <dbReference type="Google" id="ProtNLM"/>
    </source>
</evidence>
<accession>A0ABQ1GX14</accession>
<feature type="compositionally biased region" description="Basic residues" evidence="1">
    <location>
        <begin position="185"/>
        <end position="202"/>
    </location>
</feature>
<evidence type="ECO:0000313" key="2">
    <source>
        <dbReference type="EMBL" id="GGA52053.1"/>
    </source>
</evidence>
<proteinExistence type="predicted"/>
<feature type="region of interest" description="Disordered" evidence="1">
    <location>
        <begin position="150"/>
        <end position="202"/>
    </location>
</feature>